<evidence type="ECO:0000259" key="4">
    <source>
        <dbReference type="PROSITE" id="PS51770"/>
    </source>
</evidence>
<dbReference type="GO" id="GO:0006637">
    <property type="term" value="P:acyl-CoA metabolic process"/>
    <property type="evidence" value="ECO:0007669"/>
    <property type="project" value="TreeGrafter"/>
</dbReference>
<dbReference type="GO" id="GO:0052816">
    <property type="term" value="F:long-chain fatty acyl-CoA hydrolase activity"/>
    <property type="evidence" value="ECO:0007669"/>
    <property type="project" value="TreeGrafter"/>
</dbReference>
<dbReference type="CDD" id="cd03442">
    <property type="entry name" value="BFIT_BACH"/>
    <property type="match status" value="1"/>
</dbReference>
<dbReference type="EMBL" id="FRAC01000034">
    <property type="protein sequence ID" value="SHL48096.1"/>
    <property type="molecule type" value="Genomic_DNA"/>
</dbReference>
<evidence type="ECO:0000256" key="1">
    <source>
        <dbReference type="ARBA" id="ARBA00010458"/>
    </source>
</evidence>
<dbReference type="InterPro" id="IPR040170">
    <property type="entry name" value="Cytosol_ACT"/>
</dbReference>
<evidence type="ECO:0000313" key="5">
    <source>
        <dbReference type="EMBL" id="SHL48096.1"/>
    </source>
</evidence>
<dbReference type="Proteomes" id="UP000184386">
    <property type="component" value="Unassembled WGS sequence"/>
</dbReference>
<dbReference type="GO" id="GO:0005737">
    <property type="term" value="C:cytoplasm"/>
    <property type="evidence" value="ECO:0007669"/>
    <property type="project" value="TreeGrafter"/>
</dbReference>
<dbReference type="PANTHER" id="PTHR11049">
    <property type="entry name" value="ACYL COENZYME A THIOESTER HYDROLASE"/>
    <property type="match status" value="1"/>
</dbReference>
<feature type="domain" description="HotDog ACOT-type" evidence="4">
    <location>
        <begin position="8"/>
        <end position="119"/>
    </location>
</feature>
<gene>
    <name evidence="5" type="ORF">SAMN02745136_04994</name>
</gene>
<keyword evidence="2 3" id="KW-0378">Hydrolase</keyword>
<comment type="similarity">
    <text evidence="1">Belongs to the acyl coenzyme A hydrolase family.</text>
</comment>
<reference evidence="5 6" key="1">
    <citation type="submission" date="2016-11" db="EMBL/GenBank/DDBJ databases">
        <authorList>
            <person name="Jaros S."/>
            <person name="Januszkiewicz K."/>
            <person name="Wedrychowicz H."/>
        </authorList>
    </citation>
    <scope>NUCLEOTIDE SEQUENCE [LARGE SCALE GENOMIC DNA]</scope>
    <source>
        <strain evidence="5 6">DSM 15929</strain>
    </source>
</reference>
<organism evidence="5 6">
    <name type="scientific">Anaerocolumna jejuensis DSM 15929</name>
    <dbReference type="NCBI Taxonomy" id="1121322"/>
    <lineage>
        <taxon>Bacteria</taxon>
        <taxon>Bacillati</taxon>
        <taxon>Bacillota</taxon>
        <taxon>Clostridia</taxon>
        <taxon>Lachnospirales</taxon>
        <taxon>Lachnospiraceae</taxon>
        <taxon>Anaerocolumna</taxon>
    </lineage>
</organism>
<dbReference type="RefSeq" id="WP_073279907.1">
    <property type="nucleotide sequence ID" value="NZ_FRAC01000034.1"/>
</dbReference>
<dbReference type="AlphaFoldDB" id="A0A1M7AZQ1"/>
<dbReference type="PROSITE" id="PS51770">
    <property type="entry name" value="HOTDOG_ACOT"/>
    <property type="match status" value="1"/>
</dbReference>
<dbReference type="STRING" id="1121322.SAMN02745136_04994"/>
<name>A0A1M7AZQ1_9FIRM</name>
<dbReference type="InterPro" id="IPR033120">
    <property type="entry name" value="HOTDOG_ACOT"/>
</dbReference>
<dbReference type="Pfam" id="PF03061">
    <property type="entry name" value="4HBT"/>
    <property type="match status" value="1"/>
</dbReference>
<dbReference type="OrthoDB" id="9791628at2"/>
<protein>
    <submittedName>
        <fullName evidence="5">Acyl-CoA hydrolase</fullName>
    </submittedName>
</protein>
<dbReference type="InterPro" id="IPR029069">
    <property type="entry name" value="HotDog_dom_sf"/>
</dbReference>
<sequence length="157" mass="17630">MKEAKTVEESLTEQVHLLMPAHINGSGRLFGGQLMEWIDIVGGITAKRHAECNITTAAIDNLQFKAGAFINDTLVLRGKITYVGNTSMEIRVDTYLEDLSGFRKPINRAYLVYVAIDKDGRPIKVPGLKLETEVQQAEWDGAVKRNKLRKIRRTEGF</sequence>
<evidence type="ECO:0000256" key="3">
    <source>
        <dbReference type="PROSITE-ProRule" id="PRU01106"/>
    </source>
</evidence>
<dbReference type="SUPFAM" id="SSF54637">
    <property type="entry name" value="Thioesterase/thiol ester dehydrase-isomerase"/>
    <property type="match status" value="1"/>
</dbReference>
<proteinExistence type="inferred from homology"/>
<dbReference type="Gene3D" id="3.10.129.10">
    <property type="entry name" value="Hotdog Thioesterase"/>
    <property type="match status" value="1"/>
</dbReference>
<evidence type="ECO:0000256" key="2">
    <source>
        <dbReference type="ARBA" id="ARBA00022801"/>
    </source>
</evidence>
<evidence type="ECO:0000313" key="6">
    <source>
        <dbReference type="Proteomes" id="UP000184386"/>
    </source>
</evidence>
<accession>A0A1M7AZQ1</accession>
<keyword evidence="6" id="KW-1185">Reference proteome</keyword>
<dbReference type="InterPro" id="IPR006683">
    <property type="entry name" value="Thioestr_dom"/>
</dbReference>